<organism evidence="2">
    <name type="scientific">marine sediment metagenome</name>
    <dbReference type="NCBI Taxonomy" id="412755"/>
    <lineage>
        <taxon>unclassified sequences</taxon>
        <taxon>metagenomes</taxon>
        <taxon>ecological metagenomes</taxon>
    </lineage>
</organism>
<dbReference type="CDD" id="cd07890">
    <property type="entry name" value="CYTH-like_AC_IV-like"/>
    <property type="match status" value="1"/>
</dbReference>
<dbReference type="PROSITE" id="PS51707">
    <property type="entry name" value="CYTH"/>
    <property type="match status" value="1"/>
</dbReference>
<name>A0A0F9KLR1_9ZZZZ</name>
<proteinExistence type="predicted"/>
<comment type="caution">
    <text evidence="2">The sequence shown here is derived from an EMBL/GenBank/DDBJ whole genome shotgun (WGS) entry which is preliminary data.</text>
</comment>
<dbReference type="InterPro" id="IPR033469">
    <property type="entry name" value="CYTH-like_dom_sf"/>
</dbReference>
<evidence type="ECO:0000259" key="1">
    <source>
        <dbReference type="PROSITE" id="PS51707"/>
    </source>
</evidence>
<dbReference type="NCBIfam" id="TIGR00318">
    <property type="entry name" value="cyaB"/>
    <property type="match status" value="1"/>
</dbReference>
<dbReference type="InterPro" id="IPR008173">
    <property type="entry name" value="Adenylyl_cyclase_CyaB"/>
</dbReference>
<dbReference type="PANTHER" id="PTHR21028">
    <property type="entry name" value="SI:CH211-156B7.4"/>
    <property type="match status" value="1"/>
</dbReference>
<dbReference type="SUPFAM" id="SSF55154">
    <property type="entry name" value="CYTH-like phosphatases"/>
    <property type="match status" value="1"/>
</dbReference>
<sequence>MIEVEIKVKITDPELMRKRFIEKQGIYKFSLTHEDTYFNMPNGLRDFKKTDEALRLRKSIKFIKNNYAEDQESEVYFTYKGKKIDNSTKTREEIDLKIEDYGKMKRILSLLGFKEVLSVKKERELFKFEYKNYSIEALIDYLPILNQHFIEVEYLTDSSEKIEEIKEVLFDFLSLFKIKREDSVRKSYLELVIEKLKI</sequence>
<accession>A0A0F9KLR1</accession>
<feature type="domain" description="CYTH" evidence="1">
    <location>
        <begin position="1"/>
        <end position="194"/>
    </location>
</feature>
<dbReference type="Pfam" id="PF01928">
    <property type="entry name" value="CYTH"/>
    <property type="match status" value="1"/>
</dbReference>
<dbReference type="Gene3D" id="2.40.320.10">
    <property type="entry name" value="Hypothetical Protein Pfu-838710-001"/>
    <property type="match status" value="1"/>
</dbReference>
<protein>
    <recommendedName>
        <fullName evidence="1">CYTH domain-containing protein</fullName>
    </recommendedName>
</protein>
<dbReference type="EMBL" id="LAZR01008926">
    <property type="protein sequence ID" value="KKM75711.1"/>
    <property type="molecule type" value="Genomic_DNA"/>
</dbReference>
<dbReference type="PANTHER" id="PTHR21028:SF2">
    <property type="entry name" value="CYTH DOMAIN-CONTAINING PROTEIN"/>
    <property type="match status" value="1"/>
</dbReference>
<dbReference type="InterPro" id="IPR023577">
    <property type="entry name" value="CYTH_domain"/>
</dbReference>
<reference evidence="2" key="1">
    <citation type="journal article" date="2015" name="Nature">
        <title>Complex archaea that bridge the gap between prokaryotes and eukaryotes.</title>
        <authorList>
            <person name="Spang A."/>
            <person name="Saw J.H."/>
            <person name="Jorgensen S.L."/>
            <person name="Zaremba-Niedzwiedzka K."/>
            <person name="Martijn J."/>
            <person name="Lind A.E."/>
            <person name="van Eijk R."/>
            <person name="Schleper C."/>
            <person name="Guy L."/>
            <person name="Ettema T.J."/>
        </authorList>
    </citation>
    <scope>NUCLEOTIDE SEQUENCE</scope>
</reference>
<dbReference type="AlphaFoldDB" id="A0A0F9KLR1"/>
<gene>
    <name evidence="2" type="ORF">LCGC14_1387430</name>
</gene>
<dbReference type="SMART" id="SM01118">
    <property type="entry name" value="CYTH"/>
    <property type="match status" value="1"/>
</dbReference>
<evidence type="ECO:0000313" key="2">
    <source>
        <dbReference type="EMBL" id="KKM75711.1"/>
    </source>
</evidence>